<evidence type="ECO:0000256" key="1">
    <source>
        <dbReference type="ARBA" id="ARBA00022630"/>
    </source>
</evidence>
<protein>
    <submittedName>
        <fullName evidence="4">Thioredoxin reductase</fullName>
    </submittedName>
</protein>
<dbReference type="AlphaFoldDB" id="A0A918CCQ0"/>
<evidence type="ECO:0000313" key="5">
    <source>
        <dbReference type="Proteomes" id="UP000603865"/>
    </source>
</evidence>
<dbReference type="SUPFAM" id="SSF51905">
    <property type="entry name" value="FAD/NAD(P)-binding domain"/>
    <property type="match status" value="1"/>
</dbReference>
<dbReference type="InterPro" id="IPR023753">
    <property type="entry name" value="FAD/NAD-binding_dom"/>
</dbReference>
<evidence type="ECO:0000259" key="3">
    <source>
        <dbReference type="Pfam" id="PF07992"/>
    </source>
</evidence>
<dbReference type="PRINTS" id="PR00469">
    <property type="entry name" value="PNDRDTASEII"/>
</dbReference>
<reference evidence="4" key="2">
    <citation type="submission" date="2020-09" db="EMBL/GenBank/DDBJ databases">
        <authorList>
            <person name="Sun Q."/>
            <person name="Ohkuma M."/>
        </authorList>
    </citation>
    <scope>NUCLEOTIDE SEQUENCE</scope>
    <source>
        <strain evidence="4">JCM 31311</strain>
    </source>
</reference>
<dbReference type="GO" id="GO:0016491">
    <property type="term" value="F:oxidoreductase activity"/>
    <property type="evidence" value="ECO:0007669"/>
    <property type="project" value="UniProtKB-KW"/>
</dbReference>
<dbReference type="RefSeq" id="WP_189091607.1">
    <property type="nucleotide sequence ID" value="NZ_BMQL01000020.1"/>
</dbReference>
<dbReference type="Gene3D" id="3.50.50.60">
    <property type="entry name" value="FAD/NAD(P)-binding domain"/>
    <property type="match status" value="2"/>
</dbReference>
<keyword evidence="5" id="KW-1185">Reference proteome</keyword>
<dbReference type="EMBL" id="BMQL01000020">
    <property type="protein sequence ID" value="GGR17527.1"/>
    <property type="molecule type" value="Genomic_DNA"/>
</dbReference>
<keyword evidence="2" id="KW-0560">Oxidoreductase</keyword>
<evidence type="ECO:0000256" key="2">
    <source>
        <dbReference type="ARBA" id="ARBA00023002"/>
    </source>
</evidence>
<sequence length="306" mass="32595">MTSTQYDVLIIGGGFAGLSAALYTARGMKRALVCSAGPSRNAPSLHTHGVLTRGGTPPTEFLAMAQVELDRYDVPRRNSRVVQLTGENNAFMATLENGDTVQARKIILATGVRDVLPENIPGLREEWGRGVHHCPYCYGWEVQGGPIALYQPGLNADHVQTLLYHQKISSDLLVCSDTTPDLSAVHRQLLHDRGITLLDAPLVEVKGTASGVRLIFADGMTSERSVLYAHGERVLQADLAQQLGCEFTAASITVDAQQATSVPGVYAAGDVSSGNQVIFALASGAKAAMYVGYALFDDDLPAGTKV</sequence>
<keyword evidence="1" id="KW-0285">Flavoprotein</keyword>
<dbReference type="PRINTS" id="PR00368">
    <property type="entry name" value="FADPNR"/>
</dbReference>
<feature type="domain" description="FAD/NAD(P)-binding" evidence="3">
    <location>
        <begin position="6"/>
        <end position="283"/>
    </location>
</feature>
<dbReference type="InterPro" id="IPR050097">
    <property type="entry name" value="Ferredoxin-NADP_redctase_2"/>
</dbReference>
<reference evidence="4" key="1">
    <citation type="journal article" date="2014" name="Int. J. Syst. Evol. Microbiol.">
        <title>Complete genome sequence of Corynebacterium casei LMG S-19264T (=DSM 44701T), isolated from a smear-ripened cheese.</title>
        <authorList>
            <consortium name="US DOE Joint Genome Institute (JGI-PGF)"/>
            <person name="Walter F."/>
            <person name="Albersmeier A."/>
            <person name="Kalinowski J."/>
            <person name="Ruckert C."/>
        </authorList>
    </citation>
    <scope>NUCLEOTIDE SEQUENCE</scope>
    <source>
        <strain evidence="4">JCM 31311</strain>
    </source>
</reference>
<dbReference type="Pfam" id="PF07992">
    <property type="entry name" value="Pyr_redox_2"/>
    <property type="match status" value="1"/>
</dbReference>
<gene>
    <name evidence="4" type="ORF">GCM10008957_32850</name>
</gene>
<comment type="caution">
    <text evidence="4">The sequence shown here is derived from an EMBL/GenBank/DDBJ whole genome shotgun (WGS) entry which is preliminary data.</text>
</comment>
<organism evidence="4 5">
    <name type="scientific">Deinococcus ruber</name>
    <dbReference type="NCBI Taxonomy" id="1848197"/>
    <lineage>
        <taxon>Bacteria</taxon>
        <taxon>Thermotogati</taxon>
        <taxon>Deinococcota</taxon>
        <taxon>Deinococci</taxon>
        <taxon>Deinococcales</taxon>
        <taxon>Deinococcaceae</taxon>
        <taxon>Deinococcus</taxon>
    </lineage>
</organism>
<accession>A0A918CCQ0</accession>
<evidence type="ECO:0000313" key="4">
    <source>
        <dbReference type="EMBL" id="GGR17527.1"/>
    </source>
</evidence>
<proteinExistence type="predicted"/>
<dbReference type="InterPro" id="IPR036188">
    <property type="entry name" value="FAD/NAD-bd_sf"/>
</dbReference>
<dbReference type="Proteomes" id="UP000603865">
    <property type="component" value="Unassembled WGS sequence"/>
</dbReference>
<dbReference type="PANTHER" id="PTHR48105">
    <property type="entry name" value="THIOREDOXIN REDUCTASE 1-RELATED-RELATED"/>
    <property type="match status" value="1"/>
</dbReference>
<name>A0A918CCQ0_9DEIO</name>